<dbReference type="EMBL" id="AEVO01000018">
    <property type="protein sequence ID" value="EFY07753.1"/>
    <property type="molecule type" value="Genomic_DNA"/>
</dbReference>
<sequence>MSAGQRNGQKKPTFEEKTQKKEKINSDLTSKTPRFSILNRQNRFFKLISKILGAILTYRAKMLY</sequence>
<dbReference type="HOGENOM" id="CLU_2866117_0_0_6"/>
<feature type="compositionally biased region" description="Basic and acidic residues" evidence="1">
    <location>
        <begin position="12"/>
        <end position="25"/>
    </location>
</feature>
<evidence type="ECO:0000256" key="1">
    <source>
        <dbReference type="SAM" id="MobiDB-lite"/>
    </source>
</evidence>
<feature type="region of interest" description="Disordered" evidence="1">
    <location>
        <begin position="1"/>
        <end position="26"/>
    </location>
</feature>
<gene>
    <name evidence="2" type="ORF">HMPREF9444_00440</name>
</gene>
<evidence type="ECO:0000313" key="3">
    <source>
        <dbReference type="Proteomes" id="UP000018458"/>
    </source>
</evidence>
<accession>E8LIC5</accession>
<protein>
    <submittedName>
        <fullName evidence="2">Uncharacterized protein</fullName>
    </submittedName>
</protein>
<proteinExistence type="predicted"/>
<name>E8LIC5_SUCHY</name>
<keyword evidence="3" id="KW-1185">Reference proteome</keyword>
<dbReference type="Proteomes" id="UP000018458">
    <property type="component" value="Unassembled WGS sequence"/>
</dbReference>
<comment type="caution">
    <text evidence="2">The sequence shown here is derived from an EMBL/GenBank/DDBJ whole genome shotgun (WGS) entry which is preliminary data.</text>
</comment>
<evidence type="ECO:0000313" key="2">
    <source>
        <dbReference type="EMBL" id="EFY07753.1"/>
    </source>
</evidence>
<organism evidence="2 3">
    <name type="scientific">Succinatimonas hippei (strain DSM 22608 / JCM 16073 / KCTC 15190 / YIT 12066)</name>
    <dbReference type="NCBI Taxonomy" id="762983"/>
    <lineage>
        <taxon>Bacteria</taxon>
        <taxon>Pseudomonadati</taxon>
        <taxon>Pseudomonadota</taxon>
        <taxon>Gammaproteobacteria</taxon>
        <taxon>Aeromonadales</taxon>
        <taxon>Succinivibrionaceae</taxon>
        <taxon>Succinatimonas</taxon>
    </lineage>
</organism>
<reference evidence="2 3" key="1">
    <citation type="submission" date="2011-01" db="EMBL/GenBank/DDBJ databases">
        <authorList>
            <person name="Weinstock G."/>
            <person name="Sodergren E."/>
            <person name="Clifton S."/>
            <person name="Fulton L."/>
            <person name="Fulton B."/>
            <person name="Courtney L."/>
            <person name="Fronick C."/>
            <person name="Harrison M."/>
            <person name="Strong C."/>
            <person name="Farmer C."/>
            <person name="Delahaunty K."/>
            <person name="Markovic C."/>
            <person name="Hall O."/>
            <person name="Minx P."/>
            <person name="Tomlinson C."/>
            <person name="Mitreva M."/>
            <person name="Hou S."/>
            <person name="Chen J."/>
            <person name="Wollam A."/>
            <person name="Pepin K.H."/>
            <person name="Johnson M."/>
            <person name="Bhonagiri V."/>
            <person name="Zhang X."/>
            <person name="Suruliraj S."/>
            <person name="Warren W."/>
            <person name="Chinwalla A."/>
            <person name="Mardis E.R."/>
            <person name="Wilson R.K."/>
        </authorList>
    </citation>
    <scope>NUCLEOTIDE SEQUENCE [LARGE SCALE GENOMIC DNA]</scope>
    <source>
        <strain evidence="3">DSM 22608 / JCM 16073 / KCTC 15190 / YIT 12066</strain>
    </source>
</reference>
<dbReference type="AlphaFoldDB" id="E8LIC5"/>